<feature type="binding site" evidence="8">
    <location>
        <position position="234"/>
    </location>
    <ligand>
        <name>FAD</name>
        <dbReference type="ChEBI" id="CHEBI:57692"/>
    </ligand>
</feature>
<reference evidence="12 13" key="1">
    <citation type="submission" date="2024-02" db="EMBL/GenBank/DDBJ databases">
        <title>Genome analysis and characterization of Microbaculum marinisediminis sp. nov., isolated from marine sediment.</title>
        <authorList>
            <person name="Du Z.-J."/>
            <person name="Ye Y.-Q."/>
            <person name="Zhang Z.-R."/>
            <person name="Yuan S.-M."/>
            <person name="Zhang X.-Y."/>
        </authorList>
    </citation>
    <scope>NUCLEOTIDE SEQUENCE [LARGE SCALE GENOMIC DNA]</scope>
    <source>
        <strain evidence="12 13">SDUM1044001</strain>
    </source>
</reference>
<dbReference type="Proteomes" id="UP001378188">
    <property type="component" value="Unassembled WGS sequence"/>
</dbReference>
<protein>
    <recommendedName>
        <fullName evidence="3">Deoxyribodipyrimidine photo-lyase</fullName>
        <ecNumber evidence="2">4.1.99.3</ecNumber>
    </recommendedName>
</protein>
<dbReference type="InterPro" id="IPR014729">
    <property type="entry name" value="Rossmann-like_a/b/a_fold"/>
</dbReference>
<evidence type="ECO:0000256" key="2">
    <source>
        <dbReference type="ARBA" id="ARBA00013149"/>
    </source>
</evidence>
<organism evidence="12 13">
    <name type="scientific">Microbaculum marinum</name>
    <dbReference type="NCBI Taxonomy" id="1764581"/>
    <lineage>
        <taxon>Bacteria</taxon>
        <taxon>Pseudomonadati</taxon>
        <taxon>Pseudomonadota</taxon>
        <taxon>Alphaproteobacteria</taxon>
        <taxon>Hyphomicrobiales</taxon>
        <taxon>Tepidamorphaceae</taxon>
        <taxon>Microbaculum</taxon>
    </lineage>
</organism>
<dbReference type="SUPFAM" id="SSF52425">
    <property type="entry name" value="Cryptochrome/photolyase, N-terminal domain"/>
    <property type="match status" value="1"/>
</dbReference>
<evidence type="ECO:0000256" key="1">
    <source>
        <dbReference type="ARBA" id="ARBA00001932"/>
    </source>
</evidence>
<evidence type="ECO:0000256" key="4">
    <source>
        <dbReference type="ARBA" id="ARBA00022630"/>
    </source>
</evidence>
<dbReference type="Gene3D" id="1.25.40.80">
    <property type="match status" value="1"/>
</dbReference>
<evidence type="ECO:0000259" key="11">
    <source>
        <dbReference type="PROSITE" id="PS51645"/>
    </source>
</evidence>
<comment type="catalytic activity">
    <reaction evidence="7">
        <text>cyclobutadipyrimidine (in DNA) = 2 pyrimidine residues (in DNA).</text>
        <dbReference type="EC" id="4.1.99.3"/>
    </reaction>
</comment>
<dbReference type="GO" id="GO:0009416">
    <property type="term" value="P:response to light stimulus"/>
    <property type="evidence" value="ECO:0007669"/>
    <property type="project" value="TreeGrafter"/>
</dbReference>
<feature type="site" description="Electron transfer via tryptophanyl radical" evidence="9">
    <location>
        <position position="389"/>
    </location>
</feature>
<feature type="domain" description="Photolyase/cryptochrome alpha/beta" evidence="11">
    <location>
        <begin position="11"/>
        <end position="140"/>
    </location>
</feature>
<keyword evidence="4 8" id="KW-0285">Flavoprotein</keyword>
<feature type="site" description="Electron transfer via tryptophanyl radical" evidence="9">
    <location>
        <position position="366"/>
    </location>
</feature>
<dbReference type="PROSITE" id="PS00691">
    <property type="entry name" value="DNA_PHOTOLYASES_1_2"/>
    <property type="match status" value="1"/>
</dbReference>
<evidence type="ECO:0000256" key="3">
    <source>
        <dbReference type="ARBA" id="ARBA00014046"/>
    </source>
</evidence>
<dbReference type="GO" id="GO:0000719">
    <property type="term" value="P:photoreactive repair"/>
    <property type="evidence" value="ECO:0007669"/>
    <property type="project" value="UniProtKB-ARBA"/>
</dbReference>
<dbReference type="PANTHER" id="PTHR11455:SF9">
    <property type="entry name" value="CRYPTOCHROME CIRCADIAN CLOCK 5 ISOFORM X1"/>
    <property type="match status" value="1"/>
</dbReference>
<accession>A0AAW9S129</accession>
<dbReference type="PRINTS" id="PR00147">
    <property type="entry name" value="DNAPHOTLYASE"/>
</dbReference>
<dbReference type="Pfam" id="PF00875">
    <property type="entry name" value="DNA_photolyase"/>
    <property type="match status" value="1"/>
</dbReference>
<evidence type="ECO:0000256" key="7">
    <source>
        <dbReference type="ARBA" id="ARBA00033999"/>
    </source>
</evidence>
<comment type="cofactor">
    <cofactor evidence="8">
        <name>FAD</name>
        <dbReference type="ChEBI" id="CHEBI:57692"/>
    </cofactor>
    <text evidence="8">Binds 1 FAD per subunit.</text>
</comment>
<dbReference type="GO" id="GO:0003904">
    <property type="term" value="F:deoxyribodipyrimidine photo-lyase activity"/>
    <property type="evidence" value="ECO:0007669"/>
    <property type="project" value="UniProtKB-EC"/>
</dbReference>
<dbReference type="GO" id="GO:0003677">
    <property type="term" value="F:DNA binding"/>
    <property type="evidence" value="ECO:0007669"/>
    <property type="project" value="TreeGrafter"/>
</dbReference>
<feature type="binding site" evidence="8">
    <location>
        <position position="279"/>
    </location>
    <ligand>
        <name>FAD</name>
        <dbReference type="ChEBI" id="CHEBI:57692"/>
    </ligand>
</feature>
<evidence type="ECO:0000256" key="6">
    <source>
        <dbReference type="ARBA" id="ARBA00022991"/>
    </source>
</evidence>
<name>A0AAW9S129_9HYPH</name>
<dbReference type="PROSITE" id="PS00394">
    <property type="entry name" value="DNA_PHOTOLYASES_1_1"/>
    <property type="match status" value="1"/>
</dbReference>
<dbReference type="SUPFAM" id="SSF48173">
    <property type="entry name" value="Cryptochrome/photolyase FAD-binding domain"/>
    <property type="match status" value="1"/>
</dbReference>
<evidence type="ECO:0000256" key="8">
    <source>
        <dbReference type="PIRSR" id="PIRSR602081-1"/>
    </source>
</evidence>
<comment type="caution">
    <text evidence="12">The sequence shown here is derived from an EMBL/GenBank/DDBJ whole genome shotgun (WGS) entry which is preliminary data.</text>
</comment>
<dbReference type="Gene3D" id="3.40.50.620">
    <property type="entry name" value="HUPs"/>
    <property type="match status" value="1"/>
</dbReference>
<evidence type="ECO:0000313" key="12">
    <source>
        <dbReference type="EMBL" id="MEJ8573336.1"/>
    </source>
</evidence>
<dbReference type="RefSeq" id="WP_340331029.1">
    <property type="nucleotide sequence ID" value="NZ_JAZHOF010000007.1"/>
</dbReference>
<dbReference type="InterPro" id="IPR036134">
    <property type="entry name" value="Crypto/Photolyase_FAD-like_sf"/>
</dbReference>
<keyword evidence="6 10" id="KW-0157">Chromophore</keyword>
<feature type="binding site" evidence="8">
    <location>
        <begin position="379"/>
        <end position="381"/>
    </location>
    <ligand>
        <name>FAD</name>
        <dbReference type="ChEBI" id="CHEBI:57692"/>
    </ligand>
</feature>
<comment type="cofactor">
    <cofactor evidence="1">
        <name>(6R)-5,10-methylene-5,6,7,8-tetrahydrofolate</name>
        <dbReference type="ChEBI" id="CHEBI:15636"/>
    </cofactor>
</comment>
<evidence type="ECO:0000256" key="9">
    <source>
        <dbReference type="PIRSR" id="PIRSR602081-2"/>
    </source>
</evidence>
<dbReference type="AlphaFoldDB" id="A0AAW9S129"/>
<dbReference type="EC" id="4.1.99.3" evidence="2"/>
<dbReference type="FunFam" id="1.10.579.10:FF:000003">
    <property type="entry name" value="Deoxyribodipyrimidine photo-lyase"/>
    <property type="match status" value="1"/>
</dbReference>
<dbReference type="InterPro" id="IPR002081">
    <property type="entry name" value="Cryptochrome/DNA_photolyase_1"/>
</dbReference>
<proteinExistence type="inferred from homology"/>
<dbReference type="InterPro" id="IPR018394">
    <property type="entry name" value="DNA_photolyase_1_CS_C"/>
</dbReference>
<dbReference type="Pfam" id="PF03441">
    <property type="entry name" value="FAD_binding_7"/>
    <property type="match status" value="1"/>
</dbReference>
<evidence type="ECO:0000256" key="10">
    <source>
        <dbReference type="RuleBase" id="RU004182"/>
    </source>
</evidence>
<feature type="binding site" evidence="8">
    <location>
        <begin position="246"/>
        <end position="250"/>
    </location>
    <ligand>
        <name>FAD</name>
        <dbReference type="ChEBI" id="CHEBI:57692"/>
    </ligand>
</feature>
<dbReference type="InterPro" id="IPR036155">
    <property type="entry name" value="Crypto/Photolyase_N_sf"/>
</dbReference>
<dbReference type="EMBL" id="JAZHOF010000007">
    <property type="protein sequence ID" value="MEJ8573336.1"/>
    <property type="molecule type" value="Genomic_DNA"/>
</dbReference>
<sequence length="475" mass="53238">MISAGKPGQKETTLVWLRDDLRIRDNPALHAATLRDGAVVALYVLDDESDGIRPLGAASRWWLHGSLERLGDALAALGVPLVLRRGRSREVVPAAAIAANAGAVYWNRRYGSAEAAIDRDVETTLTEHGCAVETFAATLLHEPWTLRPASGPHYRVFSPFWKAALDQGEPRKPLGAPDIRNRRAFPLDTDVLADWKLRPTRPDWSGGLAETWRPGEEGARDRLEDFLDGGLEGYAANRDRPDCHATSMLSPHLRFGEISPFQVWHAVRSGEPGNDAEKFLTELGWREFSWHLLFHNPDLASVNFQKKFDAFAWRDDRTSLEAWQRGRTGIPMVDAGMRQLWHSGWMHNRVRMVAASFLIKNLMIDWREGEAWFWDTLVDADAANNPASWQWVAGSGADAAPYFRIFNPVLQGEKFDPEGRYVRTWVPELEGVPDRMIHKPWKAGASGSGGDYPQPIADLGETRRRALSAFKDLPG</sequence>
<feature type="site" description="Electron transfer via tryptophanyl radical" evidence="9">
    <location>
        <position position="313"/>
    </location>
</feature>
<keyword evidence="13" id="KW-1185">Reference proteome</keyword>
<dbReference type="InterPro" id="IPR005101">
    <property type="entry name" value="Cryptochr/Photolyase_FAD-bd"/>
</dbReference>
<comment type="similarity">
    <text evidence="10">Belongs to the DNA photolyase family.</text>
</comment>
<gene>
    <name evidence="12" type="ORF">V3328_17745</name>
</gene>
<dbReference type="Gene3D" id="1.10.579.10">
    <property type="entry name" value="DNA Cyclobutane Dipyrimidine Photolyase, subunit A, domain 3"/>
    <property type="match status" value="1"/>
</dbReference>
<dbReference type="PANTHER" id="PTHR11455">
    <property type="entry name" value="CRYPTOCHROME"/>
    <property type="match status" value="1"/>
</dbReference>
<dbReference type="InterPro" id="IPR006050">
    <property type="entry name" value="DNA_photolyase_N"/>
</dbReference>
<evidence type="ECO:0000313" key="13">
    <source>
        <dbReference type="Proteomes" id="UP001378188"/>
    </source>
</evidence>
<dbReference type="PROSITE" id="PS51645">
    <property type="entry name" value="PHR_CRY_ALPHA_BETA"/>
    <property type="match status" value="1"/>
</dbReference>
<keyword evidence="5 8" id="KW-0274">FAD</keyword>
<keyword evidence="12" id="KW-0456">Lyase</keyword>
<evidence type="ECO:0000256" key="5">
    <source>
        <dbReference type="ARBA" id="ARBA00022827"/>
    </source>
</evidence>
<dbReference type="GO" id="GO:0071949">
    <property type="term" value="F:FAD binding"/>
    <property type="evidence" value="ECO:0007669"/>
    <property type="project" value="TreeGrafter"/>
</dbReference>